<dbReference type="Gene3D" id="3.40.50.850">
    <property type="entry name" value="Isochorismatase-like"/>
    <property type="match status" value="1"/>
</dbReference>
<dbReference type="InterPro" id="IPR050272">
    <property type="entry name" value="Isochorismatase-like_hydrls"/>
</dbReference>
<evidence type="ECO:0000313" key="3">
    <source>
        <dbReference type="EMBL" id="MDP9864574.1"/>
    </source>
</evidence>
<dbReference type="InterPro" id="IPR000868">
    <property type="entry name" value="Isochorismatase-like_dom"/>
</dbReference>
<feature type="domain" description="Isochorismatase-like" evidence="2">
    <location>
        <begin position="4"/>
        <end position="163"/>
    </location>
</feature>
<protein>
    <submittedName>
        <fullName evidence="3">Nicotinamidase-related amidase</fullName>
    </submittedName>
</protein>
<evidence type="ECO:0000256" key="1">
    <source>
        <dbReference type="ARBA" id="ARBA00022801"/>
    </source>
</evidence>
<keyword evidence="4" id="KW-1185">Reference proteome</keyword>
<organism evidence="3 4">
    <name type="scientific">Streptosporangium brasiliense</name>
    <dbReference type="NCBI Taxonomy" id="47480"/>
    <lineage>
        <taxon>Bacteria</taxon>
        <taxon>Bacillati</taxon>
        <taxon>Actinomycetota</taxon>
        <taxon>Actinomycetes</taxon>
        <taxon>Streptosporangiales</taxon>
        <taxon>Streptosporangiaceae</taxon>
        <taxon>Streptosporangium</taxon>
    </lineage>
</organism>
<gene>
    <name evidence="3" type="ORF">J2S55_003840</name>
</gene>
<sequence length="169" mass="17776">MNRALILIDVQRNMLLPPEPVPGAREVSSAIATLLERARAGGVPVVFVRNNGGEADPDFPGTPGWELVHEVLPGEHVVDKRTPDSFLDTGLASVLPPSAALVVAGMQSEWCVRETSLAALGRGHAVTLVRGAHATYDGDETAAAVSREVERELAAAGAEVVDLDEVVMP</sequence>
<dbReference type="Proteomes" id="UP001230426">
    <property type="component" value="Unassembled WGS sequence"/>
</dbReference>
<keyword evidence="1" id="KW-0378">Hydrolase</keyword>
<dbReference type="InterPro" id="IPR036380">
    <property type="entry name" value="Isochorismatase-like_sf"/>
</dbReference>
<dbReference type="EMBL" id="JAUSRB010000002">
    <property type="protein sequence ID" value="MDP9864574.1"/>
    <property type="molecule type" value="Genomic_DNA"/>
</dbReference>
<dbReference type="PANTHER" id="PTHR43540">
    <property type="entry name" value="PEROXYUREIDOACRYLATE/UREIDOACRYLATE AMIDOHYDROLASE-RELATED"/>
    <property type="match status" value="1"/>
</dbReference>
<proteinExistence type="predicted"/>
<evidence type="ECO:0000259" key="2">
    <source>
        <dbReference type="Pfam" id="PF00857"/>
    </source>
</evidence>
<dbReference type="Pfam" id="PF00857">
    <property type="entry name" value="Isochorismatase"/>
    <property type="match status" value="1"/>
</dbReference>
<dbReference type="RefSeq" id="WP_306862613.1">
    <property type="nucleotide sequence ID" value="NZ_JAUSRB010000002.1"/>
</dbReference>
<reference evidence="3 4" key="1">
    <citation type="submission" date="2023-07" db="EMBL/GenBank/DDBJ databases">
        <title>Sequencing the genomes of 1000 actinobacteria strains.</title>
        <authorList>
            <person name="Klenk H.-P."/>
        </authorList>
    </citation>
    <scope>NUCLEOTIDE SEQUENCE [LARGE SCALE GENOMIC DNA]</scope>
    <source>
        <strain evidence="3 4">DSM 44109</strain>
    </source>
</reference>
<evidence type="ECO:0000313" key="4">
    <source>
        <dbReference type="Proteomes" id="UP001230426"/>
    </source>
</evidence>
<dbReference type="SUPFAM" id="SSF52499">
    <property type="entry name" value="Isochorismatase-like hydrolases"/>
    <property type="match status" value="1"/>
</dbReference>
<comment type="caution">
    <text evidence="3">The sequence shown here is derived from an EMBL/GenBank/DDBJ whole genome shotgun (WGS) entry which is preliminary data.</text>
</comment>
<accession>A0ABT9R708</accession>
<name>A0ABT9R708_9ACTN</name>